<feature type="region of interest" description="Disordered" evidence="1">
    <location>
        <begin position="93"/>
        <end position="134"/>
    </location>
</feature>
<evidence type="ECO:0000313" key="3">
    <source>
        <dbReference type="EMBL" id="ANS32165.1"/>
    </source>
</evidence>
<accession>A0A1B1KHS5</accession>
<feature type="transmembrane region" description="Helical" evidence="2">
    <location>
        <begin position="29"/>
        <end position="50"/>
    </location>
</feature>
<evidence type="ECO:0000313" key="4">
    <source>
        <dbReference type="Proteomes" id="UP000186108"/>
    </source>
</evidence>
<keyword evidence="3" id="KW-0614">Plasmid</keyword>
<protein>
    <submittedName>
        <fullName evidence="3">Uncharacterized protein</fullName>
    </submittedName>
</protein>
<dbReference type="RefSeq" id="WP_065493628.1">
    <property type="nucleotide sequence ID" value="NZ_CP009112.1"/>
</dbReference>
<feature type="compositionally biased region" description="Basic and acidic residues" evidence="1">
    <location>
        <begin position="123"/>
        <end position="134"/>
    </location>
</feature>
<organism evidence="3 4">
    <name type="scientific">Rhodococcus opacus</name>
    <name type="common">Nocardia opaca</name>
    <dbReference type="NCBI Taxonomy" id="37919"/>
    <lineage>
        <taxon>Bacteria</taxon>
        <taxon>Bacillati</taxon>
        <taxon>Actinomycetota</taxon>
        <taxon>Actinomycetes</taxon>
        <taxon>Mycobacteriales</taxon>
        <taxon>Nocardiaceae</taxon>
        <taxon>Rhodococcus</taxon>
    </lineage>
</organism>
<reference evidence="3 4" key="1">
    <citation type="submission" date="2014-07" db="EMBL/GenBank/DDBJ databases">
        <authorList>
            <person name="Zhang J.E."/>
            <person name="Yang H."/>
            <person name="Guo J."/>
            <person name="Deng Z."/>
            <person name="Luo H."/>
            <person name="Luo M."/>
            <person name="Zhao B."/>
        </authorList>
    </citation>
    <scope>NUCLEOTIDE SEQUENCE [LARGE SCALE GENOMIC DNA]</scope>
    <source>
        <strain evidence="3 4">1CP</strain>
        <plasmid evidence="4">Plasmid pr1cp1</plasmid>
    </source>
</reference>
<gene>
    <name evidence="3" type="ORF">R1CP_37830</name>
</gene>
<geneLocation type="plasmid" evidence="4">
    <name>pr1cp1</name>
</geneLocation>
<dbReference type="AlphaFoldDB" id="A0A1B1KHS5"/>
<evidence type="ECO:0000256" key="1">
    <source>
        <dbReference type="SAM" id="MobiDB-lite"/>
    </source>
</evidence>
<keyword evidence="2" id="KW-1133">Transmembrane helix</keyword>
<keyword evidence="2" id="KW-0472">Membrane</keyword>
<dbReference type="EMBL" id="CP009112">
    <property type="protein sequence ID" value="ANS32165.1"/>
    <property type="molecule type" value="Genomic_DNA"/>
</dbReference>
<dbReference type="Proteomes" id="UP000186108">
    <property type="component" value="Plasmid pR1CP1"/>
</dbReference>
<name>A0A1B1KHS5_RHOOP</name>
<evidence type="ECO:0000256" key="2">
    <source>
        <dbReference type="SAM" id="Phobius"/>
    </source>
</evidence>
<sequence length="134" mass="14576">MINNDDLLYRVDRHYLGPTGYALPVRIRYTAGLVGAAVFAAVFLISRAILHVPLGFKPLLVMVLVTVWATTRISKYVTPDQPLRSVLKAAANDLSAPRPPKPGVTVSVTLPDRLTTGSQPDDVTARTDGEDSHR</sequence>
<proteinExistence type="predicted"/>
<keyword evidence="2" id="KW-0812">Transmembrane</keyword>
<dbReference type="PATRIC" id="fig|37919.13.peg.7971"/>